<evidence type="ECO:0000313" key="1">
    <source>
        <dbReference type="EMBL" id="EAR94528.2"/>
    </source>
</evidence>
<sequence>MNKQGISIIQNTLLKLKNLRSINLYLSSSIDNLNFNLQLSKLISNVTQIKKFDLLIDFDKKNQLASKEGVFSIFKSFSQLTNLQSLRFSMKNIYVNPSILEESFNLLPPLQELAFYVKYPQIDNEQTKCICFKKLFPCFFQKTNSNIQLQSVNIFKSLNQIENLSFSLQDVSDEQLIALGLGLKSLKRVKYLSVFINPQSQIFKKEFQSNSTKLLYDFYDQYILQGKIESELGICCFAQGLSVLRQLQTLKLQIEQIKIKKQGLAALSQCFYNLKNLNNLYIKLGSDFSGQSNFLTNVMQGLKNLNNLKILQLEVESFIFSTQNTEGLAKTFENMLNLEIISLSFTKSPYYLHEDNQVSCLSDIFLKLQNLTSIKLKIEYPQSAQMISQQLVNHIKNAKTIYFEIKDTMSNKNDIKTFIQNIIQNQQINYLFYNLYFDDFQNTFEKYFKREFQKKLKFLNRLVKYSYKK</sequence>
<dbReference type="EMBL" id="GG662712">
    <property type="protein sequence ID" value="EAR94528.2"/>
    <property type="molecule type" value="Genomic_DNA"/>
</dbReference>
<dbReference type="SUPFAM" id="SSF52047">
    <property type="entry name" value="RNI-like"/>
    <property type="match status" value="1"/>
</dbReference>
<reference evidence="2" key="1">
    <citation type="journal article" date="2006" name="PLoS Biol.">
        <title>Macronuclear genome sequence of the ciliate Tetrahymena thermophila, a model eukaryote.</title>
        <authorList>
            <person name="Eisen J.A."/>
            <person name="Coyne R.S."/>
            <person name="Wu M."/>
            <person name="Wu D."/>
            <person name="Thiagarajan M."/>
            <person name="Wortman J.R."/>
            <person name="Badger J.H."/>
            <person name="Ren Q."/>
            <person name="Amedeo P."/>
            <person name="Jones K.M."/>
            <person name="Tallon L.J."/>
            <person name="Delcher A.L."/>
            <person name="Salzberg S.L."/>
            <person name="Silva J.C."/>
            <person name="Haas B.J."/>
            <person name="Majoros W.H."/>
            <person name="Farzad M."/>
            <person name="Carlton J.M."/>
            <person name="Smith R.K. Jr."/>
            <person name="Garg J."/>
            <person name="Pearlman R.E."/>
            <person name="Karrer K.M."/>
            <person name="Sun L."/>
            <person name="Manning G."/>
            <person name="Elde N.C."/>
            <person name="Turkewitz A.P."/>
            <person name="Asai D.J."/>
            <person name="Wilkes D.E."/>
            <person name="Wang Y."/>
            <person name="Cai H."/>
            <person name="Collins K."/>
            <person name="Stewart B.A."/>
            <person name="Lee S.R."/>
            <person name="Wilamowska K."/>
            <person name="Weinberg Z."/>
            <person name="Ruzzo W.L."/>
            <person name="Wloga D."/>
            <person name="Gaertig J."/>
            <person name="Frankel J."/>
            <person name="Tsao C.-C."/>
            <person name="Gorovsky M.A."/>
            <person name="Keeling P.J."/>
            <person name="Waller R.F."/>
            <person name="Patron N.J."/>
            <person name="Cherry J.M."/>
            <person name="Stover N.A."/>
            <person name="Krieger C.J."/>
            <person name="del Toro C."/>
            <person name="Ryder H.F."/>
            <person name="Williamson S.C."/>
            <person name="Barbeau R.A."/>
            <person name="Hamilton E.P."/>
            <person name="Orias E."/>
        </authorList>
    </citation>
    <scope>NUCLEOTIDE SEQUENCE [LARGE SCALE GENOMIC DNA]</scope>
    <source>
        <strain evidence="2">SB210</strain>
    </source>
</reference>
<dbReference type="Gene3D" id="3.80.10.10">
    <property type="entry name" value="Ribonuclease Inhibitor"/>
    <property type="match status" value="1"/>
</dbReference>
<dbReference type="AlphaFoldDB" id="Q23DF3"/>
<gene>
    <name evidence="1" type="ORF">TTHERM_00047380</name>
</gene>
<name>Q23DF3_TETTS</name>
<protein>
    <recommendedName>
        <fullName evidence="3">Kinase domain protein</fullName>
    </recommendedName>
</protein>
<dbReference type="InterPro" id="IPR032675">
    <property type="entry name" value="LRR_dom_sf"/>
</dbReference>
<evidence type="ECO:0000313" key="2">
    <source>
        <dbReference type="Proteomes" id="UP000009168"/>
    </source>
</evidence>
<organism evidence="1 2">
    <name type="scientific">Tetrahymena thermophila (strain SB210)</name>
    <dbReference type="NCBI Taxonomy" id="312017"/>
    <lineage>
        <taxon>Eukaryota</taxon>
        <taxon>Sar</taxon>
        <taxon>Alveolata</taxon>
        <taxon>Ciliophora</taxon>
        <taxon>Intramacronucleata</taxon>
        <taxon>Oligohymenophorea</taxon>
        <taxon>Hymenostomatida</taxon>
        <taxon>Tetrahymenina</taxon>
        <taxon>Tetrahymenidae</taxon>
        <taxon>Tetrahymena</taxon>
    </lineage>
</organism>
<keyword evidence="2" id="KW-1185">Reference proteome</keyword>
<dbReference type="Proteomes" id="UP000009168">
    <property type="component" value="Unassembled WGS sequence"/>
</dbReference>
<accession>Q23DF3</accession>
<dbReference type="KEGG" id="tet:TTHERM_00047380"/>
<dbReference type="RefSeq" id="XP_001014733.2">
    <property type="nucleotide sequence ID" value="XM_001014733.2"/>
</dbReference>
<proteinExistence type="predicted"/>
<dbReference type="InParanoid" id="Q23DF3"/>
<dbReference type="GeneID" id="7833416"/>
<dbReference type="HOGENOM" id="CLU_557252_0_0_1"/>
<evidence type="ECO:0008006" key="3">
    <source>
        <dbReference type="Google" id="ProtNLM"/>
    </source>
</evidence>